<evidence type="ECO:0000256" key="8">
    <source>
        <dbReference type="ARBA" id="ARBA00023136"/>
    </source>
</evidence>
<reference evidence="15" key="2">
    <citation type="submission" date="2025-08" db="UniProtKB">
        <authorList>
            <consortium name="RefSeq"/>
        </authorList>
    </citation>
    <scope>IDENTIFICATION</scope>
</reference>
<evidence type="ECO:0000256" key="10">
    <source>
        <dbReference type="PROSITE-ProRule" id="PRU10141"/>
    </source>
</evidence>
<dbReference type="InterPro" id="IPR000719">
    <property type="entry name" value="Prot_kinase_dom"/>
</dbReference>
<dbReference type="InterPro" id="IPR011009">
    <property type="entry name" value="Kinase-like_dom_sf"/>
</dbReference>
<dbReference type="Gene3D" id="1.10.510.10">
    <property type="entry name" value="Transferase(Phosphotransferase) domain 1"/>
    <property type="match status" value="1"/>
</dbReference>
<keyword evidence="7 10" id="KW-0067">ATP-binding</keyword>
<keyword evidence="2" id="KW-1003">Cell membrane</keyword>
<organism evidence="14 15">
    <name type="scientific">Prunus mume</name>
    <name type="common">Japanese apricot</name>
    <name type="synonym">Armeniaca mume</name>
    <dbReference type="NCBI Taxonomy" id="102107"/>
    <lineage>
        <taxon>Eukaryota</taxon>
        <taxon>Viridiplantae</taxon>
        <taxon>Streptophyta</taxon>
        <taxon>Embryophyta</taxon>
        <taxon>Tracheophyta</taxon>
        <taxon>Spermatophyta</taxon>
        <taxon>Magnoliopsida</taxon>
        <taxon>eudicotyledons</taxon>
        <taxon>Gunneridae</taxon>
        <taxon>Pentapetalae</taxon>
        <taxon>rosids</taxon>
        <taxon>fabids</taxon>
        <taxon>Rosales</taxon>
        <taxon>Rosaceae</taxon>
        <taxon>Amygdaloideae</taxon>
        <taxon>Amygdaleae</taxon>
        <taxon>Prunus</taxon>
    </lineage>
</organism>
<reference evidence="14" key="1">
    <citation type="journal article" date="2012" name="Nat. Commun.">
        <title>The genome of Prunus mume.</title>
        <authorList>
            <person name="Zhang Q."/>
            <person name="Chen W."/>
            <person name="Sun L."/>
            <person name="Zhao F."/>
            <person name="Huang B."/>
            <person name="Yang W."/>
            <person name="Tao Y."/>
            <person name="Wang J."/>
            <person name="Yuan Z."/>
            <person name="Fan G."/>
            <person name="Xing Z."/>
            <person name="Han C."/>
            <person name="Pan H."/>
            <person name="Zhong X."/>
            <person name="Shi W."/>
            <person name="Liang X."/>
            <person name="Du D."/>
            <person name="Sun F."/>
            <person name="Xu Z."/>
            <person name="Hao R."/>
            <person name="Lv T."/>
            <person name="Lv Y."/>
            <person name="Zheng Z."/>
            <person name="Sun M."/>
            <person name="Luo L."/>
            <person name="Cai M."/>
            <person name="Gao Y."/>
            <person name="Wang J."/>
            <person name="Yin Y."/>
            <person name="Xu X."/>
            <person name="Cheng T."/>
            <person name="Wang J."/>
        </authorList>
    </citation>
    <scope>NUCLEOTIDE SEQUENCE [LARGE SCALE GENOMIC DNA]</scope>
</reference>
<proteinExistence type="inferred from homology"/>
<comment type="subcellular location">
    <subcellularLocation>
        <location evidence="1">Cell membrane</location>
        <topology evidence="1">Lipid-anchor</topology>
    </subcellularLocation>
</comment>
<dbReference type="Proteomes" id="UP000694861">
    <property type="component" value="Linkage group LG3"/>
</dbReference>
<evidence type="ECO:0000259" key="13">
    <source>
        <dbReference type="PROSITE" id="PS50011"/>
    </source>
</evidence>
<feature type="region of interest" description="Disordered" evidence="12">
    <location>
        <begin position="407"/>
        <end position="427"/>
    </location>
</feature>
<dbReference type="InterPro" id="IPR017441">
    <property type="entry name" value="Protein_kinase_ATP_BS"/>
</dbReference>
<feature type="compositionally biased region" description="Basic and acidic residues" evidence="12">
    <location>
        <begin position="414"/>
        <end position="427"/>
    </location>
</feature>
<feature type="domain" description="Protein kinase" evidence="13">
    <location>
        <begin position="115"/>
        <end position="394"/>
    </location>
</feature>
<dbReference type="PANTHER" id="PTHR47985">
    <property type="entry name" value="OS07G0668900 PROTEIN"/>
    <property type="match status" value="1"/>
</dbReference>
<evidence type="ECO:0000313" key="15">
    <source>
        <dbReference type="RefSeq" id="XP_008224851.1"/>
    </source>
</evidence>
<keyword evidence="9" id="KW-0449">Lipoprotein</keyword>
<keyword evidence="3 11" id="KW-0723">Serine/threonine-protein kinase</keyword>
<gene>
    <name evidence="15" type="primary">LOC103324557</name>
</gene>
<protein>
    <submittedName>
        <fullName evidence="15">Serine/threonine-protein kinase CDL1</fullName>
    </submittedName>
</protein>
<evidence type="ECO:0000256" key="7">
    <source>
        <dbReference type="ARBA" id="ARBA00022840"/>
    </source>
</evidence>
<name>A0ABM0NHG0_PRUMU</name>
<keyword evidence="14" id="KW-1185">Reference proteome</keyword>
<dbReference type="RefSeq" id="XP_008224851.1">
    <property type="nucleotide sequence ID" value="XM_008226629.2"/>
</dbReference>
<dbReference type="Gene3D" id="3.30.200.20">
    <property type="entry name" value="Phosphorylase Kinase, domain 1"/>
    <property type="match status" value="1"/>
</dbReference>
<evidence type="ECO:0000256" key="9">
    <source>
        <dbReference type="ARBA" id="ARBA00023288"/>
    </source>
</evidence>
<keyword evidence="5 10" id="KW-0547">Nucleotide-binding</keyword>
<dbReference type="PANTHER" id="PTHR47985:SF37">
    <property type="entry name" value="PROTEIN KINASE SUPERFAMILY PROTEIN"/>
    <property type="match status" value="1"/>
</dbReference>
<evidence type="ECO:0000256" key="11">
    <source>
        <dbReference type="RuleBase" id="RU000304"/>
    </source>
</evidence>
<dbReference type="Pfam" id="PF00069">
    <property type="entry name" value="Pkinase"/>
    <property type="match status" value="1"/>
</dbReference>
<keyword evidence="6 15" id="KW-0418">Kinase</keyword>
<sequence>MFVAISRDYLTGFAEKAMFLPPEAEAPGRRERMGCFSCCKRVDEPEESVRNTRTGRTYSNSSGGRRLTALIATFSIKSGSSQCRNLHKEILKTGHAKKAAQLFTYQELAAATDNFNPDSLVGEGGFGKVYRGYINSIKQVVAVKQLDRKGLQGGREFCSEVIMLSLVQHPNLVNLIGYCAEGDQKILVYEFMANGSLENHFLDLSPNREPLDWYTRMKIAEGAARGLEYLHETANPPVIYRDFKASNILLDDKFSPKLSDFGLAKLGPTGDKDHVSTRVMGTYGYCAPEYASTGQLTTMSDVYSFGVVFLELITGRRAIDDRRPVREQNLVSWAKPMLMDRIKYASMADPLLGGKFPVKGLNQAVAIAAMCLNEEADCRPSMGDVVTALEHLSLPIYDELDAKGASGNNGGHVESVKRKSFKGDREL</sequence>
<dbReference type="PROSITE" id="PS00108">
    <property type="entry name" value="PROTEIN_KINASE_ST"/>
    <property type="match status" value="1"/>
</dbReference>
<evidence type="ECO:0000256" key="1">
    <source>
        <dbReference type="ARBA" id="ARBA00004193"/>
    </source>
</evidence>
<keyword evidence="8" id="KW-0472">Membrane</keyword>
<dbReference type="GeneID" id="103324557"/>
<accession>A0ABM0NHG0</accession>
<evidence type="ECO:0000256" key="4">
    <source>
        <dbReference type="ARBA" id="ARBA00022679"/>
    </source>
</evidence>
<evidence type="ECO:0000256" key="3">
    <source>
        <dbReference type="ARBA" id="ARBA00022527"/>
    </source>
</evidence>
<evidence type="ECO:0000256" key="5">
    <source>
        <dbReference type="ARBA" id="ARBA00022741"/>
    </source>
</evidence>
<evidence type="ECO:0000256" key="6">
    <source>
        <dbReference type="ARBA" id="ARBA00022777"/>
    </source>
</evidence>
<evidence type="ECO:0000313" key="14">
    <source>
        <dbReference type="Proteomes" id="UP000694861"/>
    </source>
</evidence>
<dbReference type="SUPFAM" id="SSF56112">
    <property type="entry name" value="Protein kinase-like (PK-like)"/>
    <property type="match status" value="1"/>
</dbReference>
<evidence type="ECO:0000256" key="2">
    <source>
        <dbReference type="ARBA" id="ARBA00022475"/>
    </source>
</evidence>
<keyword evidence="4" id="KW-0808">Transferase</keyword>
<feature type="binding site" evidence="10">
    <location>
        <position position="144"/>
    </location>
    <ligand>
        <name>ATP</name>
        <dbReference type="ChEBI" id="CHEBI:30616"/>
    </ligand>
</feature>
<dbReference type="InterPro" id="IPR008271">
    <property type="entry name" value="Ser/Thr_kinase_AS"/>
</dbReference>
<dbReference type="PROSITE" id="PS50011">
    <property type="entry name" value="PROTEIN_KINASE_DOM"/>
    <property type="match status" value="1"/>
</dbReference>
<evidence type="ECO:0000256" key="12">
    <source>
        <dbReference type="SAM" id="MobiDB-lite"/>
    </source>
</evidence>
<comment type="similarity">
    <text evidence="11">Belongs to the protein kinase superfamily.</text>
</comment>
<dbReference type="CDD" id="cd14066">
    <property type="entry name" value="STKc_IRAK"/>
    <property type="match status" value="1"/>
</dbReference>
<dbReference type="GO" id="GO:0016301">
    <property type="term" value="F:kinase activity"/>
    <property type="evidence" value="ECO:0007669"/>
    <property type="project" value="UniProtKB-KW"/>
</dbReference>
<dbReference type="PROSITE" id="PS00107">
    <property type="entry name" value="PROTEIN_KINASE_ATP"/>
    <property type="match status" value="1"/>
</dbReference>